<dbReference type="Pfam" id="PF07690">
    <property type="entry name" value="MFS_1"/>
    <property type="match status" value="1"/>
</dbReference>
<dbReference type="Proteomes" id="UP000285146">
    <property type="component" value="Unassembled WGS sequence"/>
</dbReference>
<evidence type="ECO:0008006" key="9">
    <source>
        <dbReference type="Google" id="ProtNLM"/>
    </source>
</evidence>
<proteinExistence type="predicted"/>
<dbReference type="GO" id="GO:0022857">
    <property type="term" value="F:transmembrane transporter activity"/>
    <property type="evidence" value="ECO:0007669"/>
    <property type="project" value="InterPro"/>
</dbReference>
<keyword evidence="8" id="KW-1185">Reference proteome</keyword>
<comment type="subcellular location">
    <subcellularLocation>
        <location evidence="1">Membrane</location>
        <topology evidence="1">Multi-pass membrane protein</topology>
    </subcellularLocation>
</comment>
<dbReference type="InterPro" id="IPR011701">
    <property type="entry name" value="MFS"/>
</dbReference>
<dbReference type="GO" id="GO:0016020">
    <property type="term" value="C:membrane"/>
    <property type="evidence" value="ECO:0007669"/>
    <property type="project" value="UniProtKB-SubCell"/>
</dbReference>
<dbReference type="Gene3D" id="1.20.1250.20">
    <property type="entry name" value="MFS general substrate transporter like domains"/>
    <property type="match status" value="2"/>
</dbReference>
<name>A0A423XBW7_9PEZI</name>
<feature type="transmembrane region" description="Helical" evidence="6">
    <location>
        <begin position="454"/>
        <end position="472"/>
    </location>
</feature>
<evidence type="ECO:0000256" key="2">
    <source>
        <dbReference type="ARBA" id="ARBA00022692"/>
    </source>
</evidence>
<evidence type="ECO:0000313" key="8">
    <source>
        <dbReference type="Proteomes" id="UP000285146"/>
    </source>
</evidence>
<evidence type="ECO:0000256" key="4">
    <source>
        <dbReference type="ARBA" id="ARBA00023136"/>
    </source>
</evidence>
<accession>A0A423XBW7</accession>
<dbReference type="InterPro" id="IPR036259">
    <property type="entry name" value="MFS_trans_sf"/>
</dbReference>
<feature type="transmembrane region" description="Helical" evidence="6">
    <location>
        <begin position="183"/>
        <end position="201"/>
    </location>
</feature>
<keyword evidence="3 6" id="KW-1133">Transmembrane helix</keyword>
<dbReference type="OrthoDB" id="422206at2759"/>
<dbReference type="PANTHER" id="PTHR10924">
    <property type="entry name" value="MAJOR FACILITATOR SUPERFAMILY PROTEIN-RELATED"/>
    <property type="match status" value="1"/>
</dbReference>
<comment type="caution">
    <text evidence="7">The sequence shown here is derived from an EMBL/GenBank/DDBJ whole genome shotgun (WGS) entry which is preliminary data.</text>
</comment>
<feature type="transmembrane region" description="Helical" evidence="6">
    <location>
        <begin position="155"/>
        <end position="171"/>
    </location>
</feature>
<dbReference type="PANTHER" id="PTHR10924:SF6">
    <property type="entry name" value="SOLUTE CARRIER FAMILY 49 MEMBER A3"/>
    <property type="match status" value="1"/>
</dbReference>
<feature type="transmembrane region" description="Helical" evidence="6">
    <location>
        <begin position="418"/>
        <end position="442"/>
    </location>
</feature>
<organism evidence="7 8">
    <name type="scientific">Cytospora leucostoma</name>
    <dbReference type="NCBI Taxonomy" id="1230097"/>
    <lineage>
        <taxon>Eukaryota</taxon>
        <taxon>Fungi</taxon>
        <taxon>Dikarya</taxon>
        <taxon>Ascomycota</taxon>
        <taxon>Pezizomycotina</taxon>
        <taxon>Sordariomycetes</taxon>
        <taxon>Sordariomycetidae</taxon>
        <taxon>Diaporthales</taxon>
        <taxon>Cytosporaceae</taxon>
        <taxon>Cytospora</taxon>
    </lineage>
</organism>
<evidence type="ECO:0000256" key="1">
    <source>
        <dbReference type="ARBA" id="ARBA00004141"/>
    </source>
</evidence>
<feature type="transmembrane region" description="Helical" evidence="6">
    <location>
        <begin position="492"/>
        <end position="512"/>
    </location>
</feature>
<keyword evidence="4 6" id="KW-0472">Membrane</keyword>
<gene>
    <name evidence="7" type="ORF">VPNG_04445</name>
</gene>
<feature type="transmembrane region" description="Helical" evidence="6">
    <location>
        <begin position="363"/>
        <end position="383"/>
    </location>
</feature>
<dbReference type="InterPro" id="IPR049680">
    <property type="entry name" value="FLVCR1-2_SLC49-like"/>
</dbReference>
<feature type="transmembrane region" description="Helical" evidence="6">
    <location>
        <begin position="395"/>
        <end position="412"/>
    </location>
</feature>
<feature type="region of interest" description="Disordered" evidence="5">
    <location>
        <begin position="1"/>
        <end position="50"/>
    </location>
</feature>
<evidence type="ECO:0000256" key="3">
    <source>
        <dbReference type="ARBA" id="ARBA00022989"/>
    </source>
</evidence>
<feature type="transmembrane region" description="Helical" evidence="6">
    <location>
        <begin position="126"/>
        <end position="148"/>
    </location>
</feature>
<protein>
    <recommendedName>
        <fullName evidence="9">Major facilitator superfamily (MFS) profile domain-containing protein</fullName>
    </recommendedName>
</protein>
<dbReference type="AlphaFoldDB" id="A0A423XBW7"/>
<feature type="transmembrane region" description="Helical" evidence="6">
    <location>
        <begin position="326"/>
        <end position="343"/>
    </location>
</feature>
<dbReference type="InParanoid" id="A0A423XBW7"/>
<dbReference type="STRING" id="1230097.A0A423XBW7"/>
<sequence length="546" mass="58602">MASEDISEDRKGGNIQIKTDPDQPPGSSSDKANEADQLSDRSLSPGEHSSRRLLPRRLDALLHHEPRRSAEVNGDGAFPFYKVYKRRWFGLVQLTLLNIIVSWDWLTFSPVAGSAAQFFNTTESNINWLSTSFLFAFCVFSAPAIYALHWGPKPSILASAVLILVGNWIRYGGVRTKSPNFGVVMFGQILIGFGQPFVLAAPTRYSDMWFTNSGRVAATALMSLANPLGAALGQLIVPFWVYSASDIPDAVLYTAIIVCSPFPLNQLLPVNSATDHDTPLKSKATVACVPALFVPARPPTPVAPSAETAKLSLGASTSILTRSPEFWMLFLPFSVYVGFFNSISSLLNQIMEPYGFSDNDSGIAGAVLIVVGLVSSAITSPILDRTKAFLPATKVAVPIIGLSYLAFVWMPATRAIAGPYVVLAVLGASSFSLVPVAMELLVELTHPVSPEITSTLAWGGGQLLGAVFIIVSDALKGGGGAGAPPDNMDRALVFQAVIAMVFVPVPLCLGLFGRREHVRLRRVQTDQDRLAASSAAARASEEREHV</sequence>
<dbReference type="SUPFAM" id="SSF103473">
    <property type="entry name" value="MFS general substrate transporter"/>
    <property type="match status" value="1"/>
</dbReference>
<dbReference type="EMBL" id="LKEB01000019">
    <property type="protein sequence ID" value="ROW13496.1"/>
    <property type="molecule type" value="Genomic_DNA"/>
</dbReference>
<keyword evidence="2 6" id="KW-0812">Transmembrane</keyword>
<reference evidence="7 8" key="1">
    <citation type="submission" date="2015-09" db="EMBL/GenBank/DDBJ databases">
        <title>Host preference determinants of Valsa canker pathogens revealed by comparative genomics.</title>
        <authorList>
            <person name="Yin Z."/>
            <person name="Huang L."/>
        </authorList>
    </citation>
    <scope>NUCLEOTIDE SEQUENCE [LARGE SCALE GENOMIC DNA]</scope>
    <source>
        <strain evidence="7 8">SXYLt</strain>
    </source>
</reference>
<evidence type="ECO:0000256" key="5">
    <source>
        <dbReference type="SAM" id="MobiDB-lite"/>
    </source>
</evidence>
<evidence type="ECO:0000256" key="6">
    <source>
        <dbReference type="SAM" id="Phobius"/>
    </source>
</evidence>
<evidence type="ECO:0000313" key="7">
    <source>
        <dbReference type="EMBL" id="ROW13496.1"/>
    </source>
</evidence>